<evidence type="ECO:0000313" key="2">
    <source>
        <dbReference type="Proteomes" id="UP000235145"/>
    </source>
</evidence>
<sequence>MNPSVDYACGTSLKNLRKRYILCFLIPIYVYNHLDHKAHCEFTIFLSMFITIQTSKRHFLYYMESSMFSTKTSSIFIRLSVHNYSSPPPPKLTTDLAIEKHAPGNLYT</sequence>
<organism evidence="1 2">
    <name type="scientific">Lactuca sativa</name>
    <name type="common">Garden lettuce</name>
    <dbReference type="NCBI Taxonomy" id="4236"/>
    <lineage>
        <taxon>Eukaryota</taxon>
        <taxon>Viridiplantae</taxon>
        <taxon>Streptophyta</taxon>
        <taxon>Embryophyta</taxon>
        <taxon>Tracheophyta</taxon>
        <taxon>Spermatophyta</taxon>
        <taxon>Magnoliopsida</taxon>
        <taxon>eudicotyledons</taxon>
        <taxon>Gunneridae</taxon>
        <taxon>Pentapetalae</taxon>
        <taxon>asterids</taxon>
        <taxon>campanulids</taxon>
        <taxon>Asterales</taxon>
        <taxon>Asteraceae</taxon>
        <taxon>Cichorioideae</taxon>
        <taxon>Cichorieae</taxon>
        <taxon>Lactucinae</taxon>
        <taxon>Lactuca</taxon>
    </lineage>
</organism>
<dbReference type="Proteomes" id="UP000235145">
    <property type="component" value="Unassembled WGS sequence"/>
</dbReference>
<gene>
    <name evidence="1" type="ORF">LSAT_V11C600325830</name>
</gene>
<comment type="caution">
    <text evidence="1">The sequence shown here is derived from an EMBL/GenBank/DDBJ whole genome shotgun (WGS) entry which is preliminary data.</text>
</comment>
<name>A0A9R1V5M7_LACSA</name>
<proteinExistence type="predicted"/>
<reference evidence="1 2" key="1">
    <citation type="journal article" date="2017" name="Nat. Commun.">
        <title>Genome assembly with in vitro proximity ligation data and whole-genome triplication in lettuce.</title>
        <authorList>
            <person name="Reyes-Chin-Wo S."/>
            <person name="Wang Z."/>
            <person name="Yang X."/>
            <person name="Kozik A."/>
            <person name="Arikit S."/>
            <person name="Song C."/>
            <person name="Xia L."/>
            <person name="Froenicke L."/>
            <person name="Lavelle D.O."/>
            <person name="Truco M.J."/>
            <person name="Xia R."/>
            <person name="Zhu S."/>
            <person name="Xu C."/>
            <person name="Xu H."/>
            <person name="Xu X."/>
            <person name="Cox K."/>
            <person name="Korf I."/>
            <person name="Meyers B.C."/>
            <person name="Michelmore R.W."/>
        </authorList>
    </citation>
    <scope>NUCLEOTIDE SEQUENCE [LARGE SCALE GENOMIC DNA]</scope>
    <source>
        <strain evidence="2">cv. Salinas</strain>
        <tissue evidence="1">Seedlings</tissue>
    </source>
</reference>
<protein>
    <submittedName>
        <fullName evidence="1">Uncharacterized protein</fullName>
    </submittedName>
</protein>
<accession>A0A9R1V5M7</accession>
<dbReference type="AlphaFoldDB" id="A0A9R1V5M7"/>
<keyword evidence="2" id="KW-1185">Reference proteome</keyword>
<evidence type="ECO:0000313" key="1">
    <source>
        <dbReference type="EMBL" id="KAJ0198972.1"/>
    </source>
</evidence>
<dbReference type="EMBL" id="NBSK02000006">
    <property type="protein sequence ID" value="KAJ0198972.1"/>
    <property type="molecule type" value="Genomic_DNA"/>
</dbReference>